<gene>
    <name evidence="7" type="ORF">N7452_008002</name>
</gene>
<keyword evidence="4" id="KW-0804">Transcription</keyword>
<evidence type="ECO:0000313" key="8">
    <source>
        <dbReference type="Proteomes" id="UP001147695"/>
    </source>
</evidence>
<keyword evidence="5" id="KW-0539">Nucleus</keyword>
<dbReference type="AlphaFoldDB" id="A0A9W9QGB0"/>
<keyword evidence="2" id="KW-0479">Metal-binding</keyword>
<evidence type="ECO:0000256" key="3">
    <source>
        <dbReference type="ARBA" id="ARBA00023015"/>
    </source>
</evidence>
<evidence type="ECO:0000256" key="2">
    <source>
        <dbReference type="ARBA" id="ARBA00022723"/>
    </source>
</evidence>
<reference evidence="7" key="2">
    <citation type="journal article" date="2023" name="IMA Fungus">
        <title>Comparative genomic study of the Penicillium genus elucidates a diverse pangenome and 15 lateral gene transfer events.</title>
        <authorList>
            <person name="Petersen C."/>
            <person name="Sorensen T."/>
            <person name="Nielsen M.R."/>
            <person name="Sondergaard T.E."/>
            <person name="Sorensen J.L."/>
            <person name="Fitzpatrick D.A."/>
            <person name="Frisvad J.C."/>
            <person name="Nielsen K.L."/>
        </authorList>
    </citation>
    <scope>NUCLEOTIDE SEQUENCE</scope>
    <source>
        <strain evidence="7">IBT 35673</strain>
    </source>
</reference>
<dbReference type="CDD" id="cd12148">
    <property type="entry name" value="fungal_TF_MHR"/>
    <property type="match status" value="1"/>
</dbReference>
<dbReference type="PANTHER" id="PTHR47338:SF9">
    <property type="entry name" value="ZN(II)2CYS6 TRANSCRIPTION FACTOR (EUROFUNG)"/>
    <property type="match status" value="1"/>
</dbReference>
<reference evidence="7" key="1">
    <citation type="submission" date="2022-12" db="EMBL/GenBank/DDBJ databases">
        <authorList>
            <person name="Petersen C."/>
        </authorList>
    </citation>
    <scope>NUCLEOTIDE SEQUENCE</scope>
    <source>
        <strain evidence="7">IBT 35673</strain>
    </source>
</reference>
<dbReference type="EMBL" id="JAPZBQ010000004">
    <property type="protein sequence ID" value="KAJ5335599.1"/>
    <property type="molecule type" value="Genomic_DNA"/>
</dbReference>
<dbReference type="Proteomes" id="UP001147695">
    <property type="component" value="Unassembled WGS sequence"/>
</dbReference>
<dbReference type="InterPro" id="IPR050815">
    <property type="entry name" value="TF_fung"/>
</dbReference>
<evidence type="ECO:0000256" key="4">
    <source>
        <dbReference type="ARBA" id="ARBA00023163"/>
    </source>
</evidence>
<keyword evidence="3" id="KW-0805">Transcription regulation</keyword>
<dbReference type="GO" id="GO:0000981">
    <property type="term" value="F:DNA-binding transcription factor activity, RNA polymerase II-specific"/>
    <property type="evidence" value="ECO:0007669"/>
    <property type="project" value="InterPro"/>
</dbReference>
<organism evidence="7 8">
    <name type="scientific">Penicillium brevicompactum</name>
    <dbReference type="NCBI Taxonomy" id="5074"/>
    <lineage>
        <taxon>Eukaryota</taxon>
        <taxon>Fungi</taxon>
        <taxon>Dikarya</taxon>
        <taxon>Ascomycota</taxon>
        <taxon>Pezizomycotina</taxon>
        <taxon>Eurotiomycetes</taxon>
        <taxon>Eurotiomycetidae</taxon>
        <taxon>Eurotiales</taxon>
        <taxon>Aspergillaceae</taxon>
        <taxon>Penicillium</taxon>
    </lineage>
</organism>
<protein>
    <submittedName>
        <fullName evidence="7">C6 transcription factor</fullName>
    </submittedName>
</protein>
<comment type="subcellular location">
    <subcellularLocation>
        <location evidence="1">Nucleus</location>
    </subcellularLocation>
</comment>
<sequence length="580" mass="64892">MGITHMNSVRPPLTARTATPADRHAPVAPVISEGVVLPPWSEVISFGQIYLDFVESQPFPMFESDSFISSLEGRSSELMYALVAVAVHFSREPMSLEVKKQRSKGYSDTAHALAFARVSGNRVELSTIQTLLLLSHLDILCVFIYDTNLQNYADYPLGGNGEKFAIHANLGLTLVQHAVSKKLETSSLTGSSDEELIRCSWNAILVQSFYNAADMTSFAGLVPRLPASPPIPQSMVQGISIPMNISSDPKQGIMAVLINLSSAWSKTCIYIQGHGRLGSRPVWSMESEYSKQMFHFTQIGAKQPQIHRFKSVKMEELRLNRDYWAPWLLTRFVYHTIVCLLNHPLMIMMQLQGYDHVPEIYLQQTSFLISHHTHWAKDLLSIVESNDLVLTDPLAGYCVAAVATIELHLSFSTDAIVREEKRKRFIKCVEFVEKTGEVWPAMAMMVIKLKKLEESLTASRQLALGNDRSVYINLDPLWDILDIRNIGTESPNDMNDSSVSTSRFLELNIPPAVTPAPSSSNRTLNIGQNLNEPSVMGRTESIRSPIGASTEVDDSLLISPTQFFDLEPFELNDFNEIWNI</sequence>
<dbReference type="GO" id="GO:0005634">
    <property type="term" value="C:nucleus"/>
    <property type="evidence" value="ECO:0007669"/>
    <property type="project" value="UniProtKB-SubCell"/>
</dbReference>
<evidence type="ECO:0000256" key="6">
    <source>
        <dbReference type="SAM" id="MobiDB-lite"/>
    </source>
</evidence>
<accession>A0A9W9QGB0</accession>
<evidence type="ECO:0000313" key="7">
    <source>
        <dbReference type="EMBL" id="KAJ5335599.1"/>
    </source>
</evidence>
<dbReference type="GO" id="GO:0046872">
    <property type="term" value="F:metal ion binding"/>
    <property type="evidence" value="ECO:0007669"/>
    <property type="project" value="UniProtKB-KW"/>
</dbReference>
<proteinExistence type="predicted"/>
<evidence type="ECO:0000256" key="1">
    <source>
        <dbReference type="ARBA" id="ARBA00004123"/>
    </source>
</evidence>
<dbReference type="PANTHER" id="PTHR47338">
    <property type="entry name" value="ZN(II)2CYS6 TRANSCRIPTION FACTOR (EUROFUNG)-RELATED"/>
    <property type="match status" value="1"/>
</dbReference>
<feature type="region of interest" description="Disordered" evidence="6">
    <location>
        <begin position="1"/>
        <end position="22"/>
    </location>
</feature>
<evidence type="ECO:0000256" key="5">
    <source>
        <dbReference type="ARBA" id="ARBA00023242"/>
    </source>
</evidence>
<comment type="caution">
    <text evidence="7">The sequence shown here is derived from an EMBL/GenBank/DDBJ whole genome shotgun (WGS) entry which is preliminary data.</text>
</comment>
<name>A0A9W9QGB0_PENBR</name>